<dbReference type="CDD" id="cd12148">
    <property type="entry name" value="fungal_TF_MHR"/>
    <property type="match status" value="1"/>
</dbReference>
<dbReference type="AlphaFoldDB" id="A0A137P5H1"/>
<reference evidence="1 2" key="1">
    <citation type="journal article" date="2015" name="Genome Biol. Evol.">
        <title>Phylogenomic analyses indicate that early fungi evolved digesting cell walls of algal ancestors of land plants.</title>
        <authorList>
            <person name="Chang Y."/>
            <person name="Wang S."/>
            <person name="Sekimoto S."/>
            <person name="Aerts A.L."/>
            <person name="Choi C."/>
            <person name="Clum A."/>
            <person name="LaButti K.M."/>
            <person name="Lindquist E.A."/>
            <person name="Yee Ngan C."/>
            <person name="Ohm R.A."/>
            <person name="Salamov A.A."/>
            <person name="Grigoriev I.V."/>
            <person name="Spatafora J.W."/>
            <person name="Berbee M.L."/>
        </authorList>
    </citation>
    <scope>NUCLEOTIDE SEQUENCE [LARGE SCALE GENOMIC DNA]</scope>
    <source>
        <strain evidence="1 2">NRRL 28638</strain>
    </source>
</reference>
<dbReference type="EMBL" id="KQ964511">
    <property type="protein sequence ID" value="KXN70171.1"/>
    <property type="molecule type" value="Genomic_DNA"/>
</dbReference>
<gene>
    <name evidence="1" type="ORF">CONCODRAFT_78991</name>
</gene>
<evidence type="ECO:0008006" key="3">
    <source>
        <dbReference type="Google" id="ProtNLM"/>
    </source>
</evidence>
<protein>
    <recommendedName>
        <fullName evidence="3">Transcription factor domain-containing protein</fullName>
    </recommendedName>
</protein>
<accession>A0A137P5H1</accession>
<keyword evidence="2" id="KW-1185">Reference proteome</keyword>
<proteinExistence type="predicted"/>
<organism evidence="1 2">
    <name type="scientific">Conidiobolus coronatus (strain ATCC 28846 / CBS 209.66 / NRRL 28638)</name>
    <name type="common">Delacroixia coronata</name>
    <dbReference type="NCBI Taxonomy" id="796925"/>
    <lineage>
        <taxon>Eukaryota</taxon>
        <taxon>Fungi</taxon>
        <taxon>Fungi incertae sedis</taxon>
        <taxon>Zoopagomycota</taxon>
        <taxon>Entomophthoromycotina</taxon>
        <taxon>Entomophthoromycetes</taxon>
        <taxon>Entomophthorales</taxon>
        <taxon>Ancylistaceae</taxon>
        <taxon>Conidiobolus</taxon>
    </lineage>
</organism>
<evidence type="ECO:0000313" key="2">
    <source>
        <dbReference type="Proteomes" id="UP000070444"/>
    </source>
</evidence>
<name>A0A137P5H1_CONC2</name>
<evidence type="ECO:0000313" key="1">
    <source>
        <dbReference type="EMBL" id="KXN70171.1"/>
    </source>
</evidence>
<sequence>MCPLFSIQSFDKNKAPPTLLFAIYFCAYQFSKEQHVELSEYMEKLAVQNIKKLVRKASVDNVRALIIHTFIAQLGGKLSLAKSLQAHLTRVSYLLGVHLDCSKLCPITHFNRDQVLCAVRNVNLGLSGSNNFSPNYLTEFGKEECDIYSPKWQLPNPSSPIYFENPLENQLYSLCLIEFYKYTVNLIKTIYFPSFSKLEKNTFNRIWHSKVSDLKTNHESILQALNELKTSFADYGANVEPFKTQVKMTYYNAVIDMYEILKHKNESFKPREVSSILDICHELYQVHISASNYNPYFQLYSHIIGFHYLNVYPKCTPTEKVRTKQRLQDLILFMKDKFSSHFSLNYLILKAGYDAINDG</sequence>
<dbReference type="Proteomes" id="UP000070444">
    <property type="component" value="Unassembled WGS sequence"/>
</dbReference>